<name>A0A5C6U4E5_9BURK</name>
<dbReference type="EMBL" id="VOPW01000001">
    <property type="protein sequence ID" value="TXC66538.1"/>
    <property type="molecule type" value="Genomic_DNA"/>
</dbReference>
<sequence>MRCCRPGRPGRQGRTGAAAPGGRLPCAGAVGPASAAVAPVPARRGGVRCAGAPPLLRRLLVDEADHFRTYLASAPQTNEVMRSAVLIGGYAAIAERTGLPLALREVGASAGLNLLWDRFHYTLGEQRWGDEASPVRIVSDWRGHVPSLPPRIAVADRRGNDLLPIDVGDDAAVLRLRSYVWPDQAARMARLQGALALARRERPVVDAGDAAAWVARELAAPRPDAVTVLAHSVVWQYLPPETRERIDAALAAAARQARDDGPLALAAHGVLRQRRAGRAAAHAVARWRGAHAGRAHPHGEWVEWV</sequence>
<comment type="caution">
    <text evidence="1">The sequence shown here is derived from an EMBL/GenBank/DDBJ whole genome shotgun (WGS) entry which is preliminary data.</text>
</comment>
<organism evidence="1 2">
    <name type="scientific">Piscinibacter aquaticus</name>
    <dbReference type="NCBI Taxonomy" id="392597"/>
    <lineage>
        <taxon>Bacteria</taxon>
        <taxon>Pseudomonadati</taxon>
        <taxon>Pseudomonadota</taxon>
        <taxon>Betaproteobacteria</taxon>
        <taxon>Burkholderiales</taxon>
        <taxon>Sphaerotilaceae</taxon>
        <taxon>Piscinibacter</taxon>
    </lineage>
</organism>
<gene>
    <name evidence="1" type="ORF">FSC37_13880</name>
</gene>
<accession>A0A5C6U4E5</accession>
<keyword evidence="2" id="KW-1185">Reference proteome</keyword>
<dbReference type="Proteomes" id="UP000321832">
    <property type="component" value="Unassembled WGS sequence"/>
</dbReference>
<evidence type="ECO:0000313" key="1">
    <source>
        <dbReference type="EMBL" id="TXC66538.1"/>
    </source>
</evidence>
<dbReference type="Pfam" id="PF10094">
    <property type="entry name" value="DUF2332"/>
    <property type="match status" value="1"/>
</dbReference>
<dbReference type="AlphaFoldDB" id="A0A5C6U4E5"/>
<evidence type="ECO:0000313" key="2">
    <source>
        <dbReference type="Proteomes" id="UP000321832"/>
    </source>
</evidence>
<dbReference type="InterPro" id="IPR011200">
    <property type="entry name" value="UCP012608"/>
</dbReference>
<protein>
    <submittedName>
        <fullName evidence="1">DUF2332 domain-containing protein</fullName>
    </submittedName>
</protein>
<reference evidence="1 2" key="1">
    <citation type="submission" date="2019-08" db="EMBL/GenBank/DDBJ databases">
        <authorList>
            <person name="Khan S.A."/>
            <person name="Jeon C.O."/>
            <person name="Jeong S.E."/>
        </authorList>
    </citation>
    <scope>NUCLEOTIDE SEQUENCE [LARGE SCALE GENOMIC DNA]</scope>
    <source>
        <strain evidence="2">IMCC1728</strain>
    </source>
</reference>
<proteinExistence type="predicted"/>